<accession>A0A1I6FUG0</accession>
<dbReference type="CDD" id="cd17470">
    <property type="entry name" value="T3SS_Flik_C"/>
    <property type="match status" value="1"/>
</dbReference>
<dbReference type="Proteomes" id="UP000199658">
    <property type="component" value="Unassembled WGS sequence"/>
</dbReference>
<evidence type="ECO:0000313" key="4">
    <source>
        <dbReference type="Proteomes" id="UP000199658"/>
    </source>
</evidence>
<name>A0A1I6FUG0_9RHOB</name>
<gene>
    <name evidence="3" type="ORF">SAMN04488002_0350</name>
</gene>
<feature type="region of interest" description="Disordered" evidence="1">
    <location>
        <begin position="273"/>
        <end position="316"/>
    </location>
</feature>
<dbReference type="InterPro" id="IPR021136">
    <property type="entry name" value="Flagellar_hook_control-like_C"/>
</dbReference>
<feature type="domain" description="Flagellar hook-length control protein-like C-terminal" evidence="2">
    <location>
        <begin position="455"/>
        <end position="528"/>
    </location>
</feature>
<feature type="compositionally biased region" description="Polar residues" evidence="1">
    <location>
        <begin position="127"/>
        <end position="136"/>
    </location>
</feature>
<feature type="region of interest" description="Disordered" evidence="1">
    <location>
        <begin position="119"/>
        <end position="140"/>
    </location>
</feature>
<feature type="compositionally biased region" description="Low complexity" evidence="1">
    <location>
        <begin position="305"/>
        <end position="316"/>
    </location>
</feature>
<dbReference type="Gene3D" id="3.30.750.140">
    <property type="match status" value="1"/>
</dbReference>
<keyword evidence="4" id="KW-1185">Reference proteome</keyword>
<dbReference type="EMBL" id="FOYO01000001">
    <property type="protein sequence ID" value="SFR33595.1"/>
    <property type="molecule type" value="Genomic_DNA"/>
</dbReference>
<dbReference type="STRING" id="670154.SAMN04488002_0350"/>
<evidence type="ECO:0000256" key="1">
    <source>
        <dbReference type="SAM" id="MobiDB-lite"/>
    </source>
</evidence>
<feature type="compositionally biased region" description="Basic and acidic residues" evidence="1">
    <location>
        <begin position="292"/>
        <end position="304"/>
    </location>
</feature>
<dbReference type="OrthoDB" id="7203912at2"/>
<dbReference type="Pfam" id="PF02120">
    <property type="entry name" value="Flg_hook"/>
    <property type="match status" value="1"/>
</dbReference>
<organism evidence="3 4">
    <name type="scientific">Litoreibacter janthinus</name>
    <dbReference type="NCBI Taxonomy" id="670154"/>
    <lineage>
        <taxon>Bacteria</taxon>
        <taxon>Pseudomonadati</taxon>
        <taxon>Pseudomonadota</taxon>
        <taxon>Alphaproteobacteria</taxon>
        <taxon>Rhodobacterales</taxon>
        <taxon>Roseobacteraceae</taxon>
        <taxon>Litoreibacter</taxon>
    </lineage>
</organism>
<evidence type="ECO:0000259" key="2">
    <source>
        <dbReference type="Pfam" id="PF02120"/>
    </source>
</evidence>
<dbReference type="InterPro" id="IPR038610">
    <property type="entry name" value="FliK-like_C_sf"/>
</dbReference>
<protein>
    <submittedName>
        <fullName evidence="3">Hook-length control protein FliK</fullName>
    </submittedName>
</protein>
<evidence type="ECO:0000313" key="3">
    <source>
        <dbReference type="EMBL" id="SFR33595.1"/>
    </source>
</evidence>
<proteinExistence type="predicted"/>
<dbReference type="AlphaFoldDB" id="A0A1I6FUG0"/>
<sequence>MQFDSVNNLISLLMGKVTEPISAQSELIAPLEKLDFASELTGTELHRSLQSNSVPASTNNASSLIAQCGIPNPSSEIAEVDIQLPELHLEEIQFPPNAESLGASVSNEVTEPSLQKHAPMDAHFPLSSPQNAQTSPAAAEFTKKGQAYTLSPPSPQISEAEPPQLLEEPEIEEETNAVLVKNAPNSFSVVPAKSSPKLYEEPSIGDRPSSRLDASVELQLCEDAGNGIDPMKQSVAIAAPIESSMTIESDLEALKNSVPAVNPSLTQEALLPISRPSDRSNQALAKGPEIVPQREAHENVDAKASEPVSTTTISSPTVRIQPNPRHVVTSDVGNGPPYQVPQRVDSAPFSVEKSPQLSFGIGKGSGETSLLYRMEFAALGQNSLATWPIQPQFPSPIIELSEVRNSSEVAAPTVIDTFSTPPARNAQVSQPAGHHPVEQSSLPEHVNAQIRTALATERGHDIEVRLSPDDLGRIRIVLSPKDGGINVSVFSERNETLDLIRRNSNLLENSFSEAGYEGATFTFEQDRSGREVTYDNVSSPSEIEPIGDDQVPPYLETYRTDDSLDLRL</sequence>
<reference evidence="4" key="1">
    <citation type="submission" date="2016-10" db="EMBL/GenBank/DDBJ databases">
        <authorList>
            <person name="Varghese N."/>
            <person name="Submissions S."/>
        </authorList>
    </citation>
    <scope>NUCLEOTIDE SEQUENCE [LARGE SCALE GENOMIC DNA]</scope>
    <source>
        <strain evidence="4">DSM 26921</strain>
    </source>
</reference>
<feature type="region of interest" description="Disordered" evidence="1">
    <location>
        <begin position="534"/>
        <end position="568"/>
    </location>
</feature>
<feature type="compositionally biased region" description="Basic and acidic residues" evidence="1">
    <location>
        <begin position="558"/>
        <end position="568"/>
    </location>
</feature>